<gene>
    <name evidence="1" type="ORF">MRB53_031619</name>
</gene>
<name>A0ACC2KQ20_PERAE</name>
<comment type="caution">
    <text evidence="1">The sequence shown here is derived from an EMBL/GenBank/DDBJ whole genome shotgun (WGS) entry which is preliminary data.</text>
</comment>
<accession>A0ACC2KQ20</accession>
<reference evidence="1 2" key="1">
    <citation type="journal article" date="2022" name="Hortic Res">
        <title>A haplotype resolved chromosomal level avocado genome allows analysis of novel avocado genes.</title>
        <authorList>
            <person name="Nath O."/>
            <person name="Fletcher S.J."/>
            <person name="Hayward A."/>
            <person name="Shaw L.M."/>
            <person name="Masouleh A.K."/>
            <person name="Furtado A."/>
            <person name="Henry R.J."/>
            <person name="Mitter N."/>
        </authorList>
    </citation>
    <scope>NUCLEOTIDE SEQUENCE [LARGE SCALE GENOMIC DNA]</scope>
    <source>
        <strain evidence="2">cv. Hass</strain>
    </source>
</reference>
<sequence>MQKNLSWFLEPEFADEVRKMHRLVGNAIAEDRHIVVGTGSVQLVQAAVYALSPPDAPEPMNVVPAAPYYTTRWALVKDLEVARRMAEFVELNTIGVSKESQLRLAKILRSVREACDATAWLKCEKEADCGSFLRRQNIMARSGKRFGAGPEYARISMLDRDEAFDLLIERLLEIQ</sequence>
<dbReference type="EMBL" id="CM056818">
    <property type="protein sequence ID" value="KAJ8623090.1"/>
    <property type="molecule type" value="Genomic_DNA"/>
</dbReference>
<protein>
    <submittedName>
        <fullName evidence="1">Uncharacterized protein</fullName>
    </submittedName>
</protein>
<evidence type="ECO:0000313" key="1">
    <source>
        <dbReference type="EMBL" id="KAJ8623090.1"/>
    </source>
</evidence>
<evidence type="ECO:0000313" key="2">
    <source>
        <dbReference type="Proteomes" id="UP001234297"/>
    </source>
</evidence>
<dbReference type="Proteomes" id="UP001234297">
    <property type="component" value="Chromosome 10"/>
</dbReference>
<organism evidence="1 2">
    <name type="scientific">Persea americana</name>
    <name type="common">Avocado</name>
    <dbReference type="NCBI Taxonomy" id="3435"/>
    <lineage>
        <taxon>Eukaryota</taxon>
        <taxon>Viridiplantae</taxon>
        <taxon>Streptophyta</taxon>
        <taxon>Embryophyta</taxon>
        <taxon>Tracheophyta</taxon>
        <taxon>Spermatophyta</taxon>
        <taxon>Magnoliopsida</taxon>
        <taxon>Magnoliidae</taxon>
        <taxon>Laurales</taxon>
        <taxon>Lauraceae</taxon>
        <taxon>Persea</taxon>
    </lineage>
</organism>
<proteinExistence type="predicted"/>
<keyword evidence="2" id="KW-1185">Reference proteome</keyword>